<dbReference type="PANTHER" id="PTHR11827:SF103">
    <property type="entry name" value="SODIUM CHLORIDE COTRANSPORTER 69, ISOFORM E"/>
    <property type="match status" value="1"/>
</dbReference>
<keyword evidence="4" id="KW-0472">Membrane</keyword>
<keyword evidence="3" id="KW-1133">Transmembrane helix</keyword>
<sequence length="269" mass="29773">MTVNDGTDSESSTPPSSPKLDCGGVVGAGGGTEDTAAPGGAEEDGGDRRKHRLPSMVNLYRGPGGSELSKDVLNNITMFMRKQRKGTIDVWWLYDDGGLTLLVPYILSTRSQWSQCKLRVFALANRKDELDIEQRSMANLLAKFRIDYSDVIVIPDVAKKAQESSKLAFDQLIENFKAPGEISEEDEGVLISEAELLGQREKTNRHIRLKELLVENSKDSSLIVMTLPMPRKTSVSALLYMAWLDTLTSDLPPFILIRGNQTSVLTYYS</sequence>
<evidence type="ECO:0000256" key="3">
    <source>
        <dbReference type="ARBA" id="ARBA00022989"/>
    </source>
</evidence>
<dbReference type="GO" id="GO:0055078">
    <property type="term" value="P:sodium ion homeostasis"/>
    <property type="evidence" value="ECO:0007669"/>
    <property type="project" value="TreeGrafter"/>
</dbReference>
<evidence type="ECO:0000313" key="7">
    <source>
        <dbReference type="EMBL" id="KAK3888114.1"/>
    </source>
</evidence>
<dbReference type="GO" id="GO:0006884">
    <property type="term" value="P:cell volume homeostasis"/>
    <property type="evidence" value="ECO:0007669"/>
    <property type="project" value="TreeGrafter"/>
</dbReference>
<dbReference type="Proteomes" id="UP001286313">
    <property type="component" value="Unassembled WGS sequence"/>
</dbReference>
<name>A0AAE1KX25_PETCI</name>
<evidence type="ECO:0000259" key="6">
    <source>
        <dbReference type="Pfam" id="PF03522"/>
    </source>
</evidence>
<dbReference type="AlphaFoldDB" id="A0AAE1KX25"/>
<feature type="domain" description="SLC12A transporter C-terminal" evidence="6">
    <location>
        <begin position="64"/>
        <end position="269"/>
    </location>
</feature>
<feature type="region of interest" description="Disordered" evidence="5">
    <location>
        <begin position="1"/>
        <end position="50"/>
    </location>
</feature>
<dbReference type="InterPro" id="IPR004842">
    <property type="entry name" value="SLC12A_fam"/>
</dbReference>
<dbReference type="PANTHER" id="PTHR11827">
    <property type="entry name" value="SOLUTE CARRIER FAMILY 12, CATION COTRANSPORTERS"/>
    <property type="match status" value="1"/>
</dbReference>
<dbReference type="EMBL" id="JAWQEG010000586">
    <property type="protein sequence ID" value="KAK3888114.1"/>
    <property type="molecule type" value="Genomic_DNA"/>
</dbReference>
<evidence type="ECO:0000256" key="5">
    <source>
        <dbReference type="SAM" id="MobiDB-lite"/>
    </source>
</evidence>
<dbReference type="GO" id="GO:0008511">
    <property type="term" value="F:sodium:potassium:chloride symporter activity"/>
    <property type="evidence" value="ECO:0007669"/>
    <property type="project" value="TreeGrafter"/>
</dbReference>
<proteinExistence type="predicted"/>
<comment type="subcellular location">
    <subcellularLocation>
        <location evidence="1">Membrane</location>
        <topology evidence="1">Multi-pass membrane protein</topology>
    </subcellularLocation>
</comment>
<dbReference type="GO" id="GO:1990573">
    <property type="term" value="P:potassium ion import across plasma membrane"/>
    <property type="evidence" value="ECO:0007669"/>
    <property type="project" value="TreeGrafter"/>
</dbReference>
<dbReference type="InterPro" id="IPR018491">
    <property type="entry name" value="SLC12_C"/>
</dbReference>
<evidence type="ECO:0000256" key="1">
    <source>
        <dbReference type="ARBA" id="ARBA00004141"/>
    </source>
</evidence>
<dbReference type="GO" id="GO:0055075">
    <property type="term" value="P:potassium ion homeostasis"/>
    <property type="evidence" value="ECO:0007669"/>
    <property type="project" value="TreeGrafter"/>
</dbReference>
<dbReference type="GO" id="GO:0055064">
    <property type="term" value="P:chloride ion homeostasis"/>
    <property type="evidence" value="ECO:0007669"/>
    <property type="project" value="TreeGrafter"/>
</dbReference>
<keyword evidence="2" id="KW-0812">Transmembrane</keyword>
<dbReference type="GO" id="GO:0016020">
    <property type="term" value="C:membrane"/>
    <property type="evidence" value="ECO:0007669"/>
    <property type="project" value="UniProtKB-SubCell"/>
</dbReference>
<comment type="caution">
    <text evidence="7">The sequence shown here is derived from an EMBL/GenBank/DDBJ whole genome shotgun (WGS) entry which is preliminary data.</text>
</comment>
<evidence type="ECO:0000256" key="4">
    <source>
        <dbReference type="ARBA" id="ARBA00023136"/>
    </source>
</evidence>
<protein>
    <recommendedName>
        <fullName evidence="6">SLC12A transporter C-terminal domain-containing protein</fullName>
    </recommendedName>
</protein>
<evidence type="ECO:0000256" key="2">
    <source>
        <dbReference type="ARBA" id="ARBA00022692"/>
    </source>
</evidence>
<accession>A0AAE1KX25</accession>
<reference evidence="7" key="1">
    <citation type="submission" date="2023-10" db="EMBL/GenBank/DDBJ databases">
        <title>Genome assemblies of two species of porcelain crab, Petrolisthes cinctipes and Petrolisthes manimaculis (Anomura: Porcellanidae).</title>
        <authorList>
            <person name="Angst P."/>
        </authorList>
    </citation>
    <scope>NUCLEOTIDE SEQUENCE</scope>
    <source>
        <strain evidence="7">PB745_01</strain>
        <tissue evidence="7">Gill</tissue>
    </source>
</reference>
<organism evidence="7 8">
    <name type="scientific">Petrolisthes cinctipes</name>
    <name type="common">Flat porcelain crab</name>
    <dbReference type="NCBI Taxonomy" id="88211"/>
    <lineage>
        <taxon>Eukaryota</taxon>
        <taxon>Metazoa</taxon>
        <taxon>Ecdysozoa</taxon>
        <taxon>Arthropoda</taxon>
        <taxon>Crustacea</taxon>
        <taxon>Multicrustacea</taxon>
        <taxon>Malacostraca</taxon>
        <taxon>Eumalacostraca</taxon>
        <taxon>Eucarida</taxon>
        <taxon>Decapoda</taxon>
        <taxon>Pleocyemata</taxon>
        <taxon>Anomura</taxon>
        <taxon>Galatheoidea</taxon>
        <taxon>Porcellanidae</taxon>
        <taxon>Petrolisthes</taxon>
    </lineage>
</organism>
<keyword evidence="8" id="KW-1185">Reference proteome</keyword>
<dbReference type="Pfam" id="PF03522">
    <property type="entry name" value="SLC12"/>
    <property type="match status" value="1"/>
</dbReference>
<gene>
    <name evidence="7" type="ORF">Pcinc_007824</name>
</gene>
<evidence type="ECO:0000313" key="8">
    <source>
        <dbReference type="Proteomes" id="UP001286313"/>
    </source>
</evidence>